<dbReference type="InterPro" id="IPR007393">
    <property type="entry name" value="YlxR_dom"/>
</dbReference>
<gene>
    <name evidence="2" type="ORF">VPK24_16920</name>
</gene>
<evidence type="ECO:0000313" key="3">
    <source>
        <dbReference type="Proteomes" id="UP001604335"/>
    </source>
</evidence>
<dbReference type="Pfam" id="PF04296">
    <property type="entry name" value="YlxR"/>
    <property type="match status" value="1"/>
</dbReference>
<dbReference type="RefSeq" id="WP_393015171.1">
    <property type="nucleotide sequence ID" value="NZ_JAZAQF010000088.1"/>
</dbReference>
<dbReference type="Gene3D" id="3.30.1230.10">
    <property type="entry name" value="YlxR-like"/>
    <property type="match status" value="1"/>
</dbReference>
<dbReference type="Proteomes" id="UP001604335">
    <property type="component" value="Unassembled WGS sequence"/>
</dbReference>
<dbReference type="SUPFAM" id="SSF64376">
    <property type="entry name" value="YlxR-like"/>
    <property type="match status" value="1"/>
</dbReference>
<evidence type="ECO:0000313" key="2">
    <source>
        <dbReference type="EMBL" id="MFG3819331.1"/>
    </source>
</evidence>
<keyword evidence="3" id="KW-1185">Reference proteome</keyword>
<accession>A0ABW7CHP4</accession>
<dbReference type="InterPro" id="IPR037465">
    <property type="entry name" value="YlxR"/>
</dbReference>
<sequence>MPPNYRRCLICRRVAHRSEFWRIVRVAHSGSVQLDQGMGRSAYLCPCADCLRAAQRKDRIGRSLKAPVPDPLYDLLWQRLIPLAPPPDSPGNPTPPE</sequence>
<dbReference type="EMBL" id="JAZAQF010000088">
    <property type="protein sequence ID" value="MFG3819331.1"/>
    <property type="molecule type" value="Genomic_DNA"/>
</dbReference>
<name>A0ABW7CHP4_9CYAN</name>
<comment type="caution">
    <text evidence="2">The sequence shown here is derived from an EMBL/GenBank/DDBJ whole genome shotgun (WGS) entry which is preliminary data.</text>
</comment>
<dbReference type="PANTHER" id="PTHR34215">
    <property type="entry name" value="BLL0784 PROTEIN"/>
    <property type="match status" value="1"/>
</dbReference>
<organism evidence="2 3">
    <name type="scientific">Limnothrix redekei LRLZ20PSL1</name>
    <dbReference type="NCBI Taxonomy" id="3112953"/>
    <lineage>
        <taxon>Bacteria</taxon>
        <taxon>Bacillati</taxon>
        <taxon>Cyanobacteriota</taxon>
        <taxon>Cyanophyceae</taxon>
        <taxon>Pseudanabaenales</taxon>
        <taxon>Pseudanabaenaceae</taxon>
        <taxon>Limnothrix</taxon>
    </lineage>
</organism>
<dbReference type="PANTHER" id="PTHR34215:SF1">
    <property type="entry name" value="YLXR DOMAIN-CONTAINING PROTEIN"/>
    <property type="match status" value="1"/>
</dbReference>
<protein>
    <submittedName>
        <fullName evidence="2">YlxR family protein</fullName>
    </submittedName>
</protein>
<evidence type="ECO:0000259" key="1">
    <source>
        <dbReference type="Pfam" id="PF04296"/>
    </source>
</evidence>
<reference evidence="3" key="1">
    <citation type="journal article" date="2024" name="Algal Res.">
        <title>Biochemical, toxicological and genomic investigation of a high-biomass producing Limnothrix strain isolated from Italian shallow drinking water reservoir.</title>
        <authorList>
            <person name="Simonazzi M."/>
            <person name="Shishido T.K."/>
            <person name="Delbaje E."/>
            <person name="Wahlsten M."/>
            <person name="Fewer D.P."/>
            <person name="Sivonen K."/>
            <person name="Pezzolesi L."/>
            <person name="Pistocchi R."/>
        </authorList>
    </citation>
    <scope>NUCLEOTIDE SEQUENCE [LARGE SCALE GENOMIC DNA]</scope>
    <source>
        <strain evidence="3">LRLZ20PSL1</strain>
    </source>
</reference>
<proteinExistence type="predicted"/>
<dbReference type="InterPro" id="IPR035931">
    <property type="entry name" value="YlxR-like_sf"/>
</dbReference>
<feature type="domain" description="YlxR" evidence="1">
    <location>
        <begin position="6"/>
        <end position="77"/>
    </location>
</feature>